<evidence type="ECO:0000313" key="2">
    <source>
        <dbReference type="Proteomes" id="UP001153269"/>
    </source>
</evidence>
<dbReference type="EMBL" id="CADEAL010001913">
    <property type="protein sequence ID" value="CAB1436635.1"/>
    <property type="molecule type" value="Genomic_DNA"/>
</dbReference>
<name>A0A9N7UUH2_PLEPL</name>
<protein>
    <submittedName>
        <fullName evidence="1">Uncharacterized protein</fullName>
    </submittedName>
</protein>
<keyword evidence="2" id="KW-1185">Reference proteome</keyword>
<dbReference type="Proteomes" id="UP001153269">
    <property type="component" value="Unassembled WGS sequence"/>
</dbReference>
<proteinExistence type="predicted"/>
<dbReference type="AlphaFoldDB" id="A0A9N7UUH2"/>
<accession>A0A9N7UUH2</accession>
<organism evidence="1 2">
    <name type="scientific">Pleuronectes platessa</name>
    <name type="common">European plaice</name>
    <dbReference type="NCBI Taxonomy" id="8262"/>
    <lineage>
        <taxon>Eukaryota</taxon>
        <taxon>Metazoa</taxon>
        <taxon>Chordata</taxon>
        <taxon>Craniata</taxon>
        <taxon>Vertebrata</taxon>
        <taxon>Euteleostomi</taxon>
        <taxon>Actinopterygii</taxon>
        <taxon>Neopterygii</taxon>
        <taxon>Teleostei</taxon>
        <taxon>Neoteleostei</taxon>
        <taxon>Acanthomorphata</taxon>
        <taxon>Carangaria</taxon>
        <taxon>Pleuronectiformes</taxon>
        <taxon>Pleuronectoidei</taxon>
        <taxon>Pleuronectidae</taxon>
        <taxon>Pleuronectes</taxon>
    </lineage>
</organism>
<gene>
    <name evidence="1" type="ORF">PLEPLA_LOCUS24668</name>
</gene>
<reference evidence="1" key="1">
    <citation type="submission" date="2020-03" db="EMBL/GenBank/DDBJ databases">
        <authorList>
            <person name="Weist P."/>
        </authorList>
    </citation>
    <scope>NUCLEOTIDE SEQUENCE</scope>
</reference>
<sequence>MCSSPWPGDCKIILHSCRDNTLEDFRDGRSERIRVGKNPAFGPAQRYQITADTSPTTPRALEQITSHLAALAAGSLSLSPWAPPSGSQENEAGSVSEVLWKRFNKPHMVDS</sequence>
<evidence type="ECO:0000313" key="1">
    <source>
        <dbReference type="EMBL" id="CAB1436635.1"/>
    </source>
</evidence>
<comment type="caution">
    <text evidence="1">The sequence shown here is derived from an EMBL/GenBank/DDBJ whole genome shotgun (WGS) entry which is preliminary data.</text>
</comment>